<accession>A0ABN8LVR2</accession>
<dbReference type="Proteomes" id="UP001159427">
    <property type="component" value="Unassembled WGS sequence"/>
</dbReference>
<keyword evidence="2" id="KW-1185">Reference proteome</keyword>
<evidence type="ECO:0000313" key="1">
    <source>
        <dbReference type="EMBL" id="CAH3019662.1"/>
    </source>
</evidence>
<dbReference type="EMBL" id="CALNXI010000122">
    <property type="protein sequence ID" value="CAH3019662.1"/>
    <property type="molecule type" value="Genomic_DNA"/>
</dbReference>
<reference evidence="1 2" key="1">
    <citation type="submission" date="2022-05" db="EMBL/GenBank/DDBJ databases">
        <authorList>
            <consortium name="Genoscope - CEA"/>
            <person name="William W."/>
        </authorList>
    </citation>
    <scope>NUCLEOTIDE SEQUENCE [LARGE SCALE GENOMIC DNA]</scope>
</reference>
<organism evidence="1 2">
    <name type="scientific">Porites evermanni</name>
    <dbReference type="NCBI Taxonomy" id="104178"/>
    <lineage>
        <taxon>Eukaryota</taxon>
        <taxon>Metazoa</taxon>
        <taxon>Cnidaria</taxon>
        <taxon>Anthozoa</taxon>
        <taxon>Hexacorallia</taxon>
        <taxon>Scleractinia</taxon>
        <taxon>Fungiina</taxon>
        <taxon>Poritidae</taxon>
        <taxon>Porites</taxon>
    </lineage>
</organism>
<comment type="caution">
    <text evidence="1">The sequence shown here is derived from an EMBL/GenBank/DDBJ whole genome shotgun (WGS) entry which is preliminary data.</text>
</comment>
<name>A0ABN8LVR2_9CNID</name>
<proteinExistence type="predicted"/>
<gene>
    <name evidence="1" type="ORF">PEVE_00003671</name>
</gene>
<evidence type="ECO:0000313" key="2">
    <source>
        <dbReference type="Proteomes" id="UP001159427"/>
    </source>
</evidence>
<protein>
    <submittedName>
        <fullName evidence="1">Uncharacterized protein</fullName>
    </submittedName>
</protein>
<sequence>MTVTEGCWSGMMDFFLNDTLWIEQHESAGPNFQTREITLEVDRTRLRPRNNSITMKLREDAECVYWLADAIIEVTYALPSTLTDITANAVARMIRNGQIRAEVINNEENLPKGVAEIVYEWM</sequence>